<keyword evidence="20" id="KW-1185">Reference proteome</keyword>
<evidence type="ECO:0000256" key="10">
    <source>
        <dbReference type="ARBA" id="ARBA00023204"/>
    </source>
</evidence>
<dbReference type="SUPFAM" id="SSF52540">
    <property type="entry name" value="P-loop containing nucleoside triphosphate hydrolases"/>
    <property type="match status" value="1"/>
</dbReference>
<dbReference type="Gene3D" id="3.40.50.300">
    <property type="entry name" value="P-loop containing nucleotide triphosphate hydrolases"/>
    <property type="match status" value="3"/>
</dbReference>
<dbReference type="EC" id="5.6.2.4" evidence="13"/>
<dbReference type="PROSITE" id="PS51198">
    <property type="entry name" value="UVRD_HELICASE_ATP_BIND"/>
    <property type="match status" value="1"/>
</dbReference>
<dbReference type="Gene3D" id="3.90.320.10">
    <property type="match status" value="1"/>
</dbReference>
<accession>A0ABV5X440</accession>
<dbReference type="EMBL" id="JBHMAU010000073">
    <property type="protein sequence ID" value="MFB9777220.1"/>
    <property type="molecule type" value="Genomic_DNA"/>
</dbReference>
<keyword evidence="6 15" id="KW-0347">Helicase</keyword>
<protein>
    <recommendedName>
        <fullName evidence="13">DNA 3'-5' helicase</fullName>
        <ecNumber evidence="13">5.6.2.4</ecNumber>
    </recommendedName>
</protein>
<dbReference type="InterPro" id="IPR000212">
    <property type="entry name" value="DNA_helicase_UvrD/REP"/>
</dbReference>
<keyword evidence="4" id="KW-0227">DNA damage</keyword>
<dbReference type="Pfam" id="PF12705">
    <property type="entry name" value="PDDEXK_1"/>
    <property type="match status" value="1"/>
</dbReference>
<dbReference type="Proteomes" id="UP001589707">
    <property type="component" value="Unassembled WGS sequence"/>
</dbReference>
<reference evidence="19 20" key="1">
    <citation type="submission" date="2024-09" db="EMBL/GenBank/DDBJ databases">
        <authorList>
            <person name="Sun Q."/>
            <person name="Mori K."/>
        </authorList>
    </citation>
    <scope>NUCLEOTIDE SEQUENCE [LARGE SCALE GENOMIC DNA]</scope>
    <source>
        <strain evidence="19 20">JCM 11683</strain>
    </source>
</reference>
<keyword evidence="10" id="KW-0234">DNA repair</keyword>
<dbReference type="InterPro" id="IPR013986">
    <property type="entry name" value="DExx_box_DNA_helicase_dom_sf"/>
</dbReference>
<evidence type="ECO:0000256" key="3">
    <source>
        <dbReference type="ARBA" id="ARBA00022741"/>
    </source>
</evidence>
<feature type="region of interest" description="Disordered" evidence="16">
    <location>
        <begin position="386"/>
        <end position="406"/>
    </location>
</feature>
<name>A0ABV5X440_9MICO</name>
<evidence type="ECO:0000256" key="9">
    <source>
        <dbReference type="ARBA" id="ARBA00023125"/>
    </source>
</evidence>
<evidence type="ECO:0000256" key="13">
    <source>
        <dbReference type="ARBA" id="ARBA00034808"/>
    </source>
</evidence>
<sequence>MVATGDESTPIHAAAAAHQQVSLSAAVDRCVSELSAAADGCNVTVIGAPGTGKTTLVCRVYEQLFGLPDSSADDILVITPNREHANQLRDRLGTGRDGIRSAPAARSIHSFAFGLVSARDGAQLGRASTFVSGAEQDVFLAEMLDGYELGRAPAPDWPEHLSAEVRATRGFRDQLREALNEVMARTLSTAEVTAAAQTHGRQEWAVLGHIMAEYLDLNTFSGFGGVDTASVLTEAQQILRDQDSRGVRAGRVWDFSVATRPAAEQTGQRVPRFVLVDAAQDLPDGALQVLAGLRALGCRILVTASPDTTTQAFRGATGLLLRQATRHTEANTGLAGPGGMCVLTLDPLDPACRGAGALAGLWHRFAGALSAEQAYGHLPAGRGAQAADAESSVGDEDSPAEGEGSPADFAVYASAAERTRGIARTLRRWHHDAQLDWSECAVLCRTAGTAAALAQELEHLGIPVSGSGMSLAADPATAPLLRLLALDQDDAQAVEAVARELLTGVYGGADALAVRGLERELAVLTGSADGALVTALRTRRAAELPRELGMVQRLLATAAEVKGTDPHSALWQLWETSDVARRWEPRASAQPTHPLNDRLDAVIRLMTLAERYSGGDAMPARGFAMKVLEQDFAQDSLARQHHGDMVVVDSPAGVAHRDFTAVIVADVNDGQWPNPKIRGSIFDTADLCDALDGNLPVDAPETDSRTAQAARFAQRRRTVIRDEARLLLAALSRARKHLLITALDDGESTPSGFFTLLRPDTSLDTDPAAAEEPAEAADALAAAAPELAAEQLSVRSIAALARNRFETATTPDEREQWAQLLAALAAAQVGEAHTSAWQRWYERSSSAPIREADEMVTLSPSAMESFATCPLQWFLSRHSGEMAATQAQTTGTLIHALAEEFPDGDLLGMQQAFEEKFAELEFDSEWEREAEYAAIANMVSNLSTYLRGRSGASTRVGVEATISAVETDPEQGGPWQIRGRLDRIEQLADGRGLYVIDFKTGKNPTGTKEMPTHAQLGTYQAALAHPSGAVELTDGTQLTGTPAGAELVFLRKTKPTLREQPALQTEDDSPDGLSWAARMVNETARQMRSAHFPATPSADACRYCRVRSSCPAVMDSDSEEGRG</sequence>
<evidence type="ECO:0000256" key="5">
    <source>
        <dbReference type="ARBA" id="ARBA00022801"/>
    </source>
</evidence>
<evidence type="ECO:0000256" key="11">
    <source>
        <dbReference type="ARBA" id="ARBA00023235"/>
    </source>
</evidence>
<keyword evidence="8 15" id="KW-0067">ATP-binding</keyword>
<evidence type="ECO:0000256" key="15">
    <source>
        <dbReference type="PROSITE-ProRule" id="PRU00560"/>
    </source>
</evidence>
<evidence type="ECO:0000256" key="12">
    <source>
        <dbReference type="ARBA" id="ARBA00034617"/>
    </source>
</evidence>
<dbReference type="Pfam" id="PF00580">
    <property type="entry name" value="UvrD-helicase"/>
    <property type="match status" value="1"/>
</dbReference>
<evidence type="ECO:0000256" key="8">
    <source>
        <dbReference type="ARBA" id="ARBA00022840"/>
    </source>
</evidence>
<comment type="catalytic activity">
    <reaction evidence="14">
        <text>ATP + H2O = ADP + phosphate + H(+)</text>
        <dbReference type="Rhea" id="RHEA:13065"/>
        <dbReference type="ChEBI" id="CHEBI:15377"/>
        <dbReference type="ChEBI" id="CHEBI:15378"/>
        <dbReference type="ChEBI" id="CHEBI:30616"/>
        <dbReference type="ChEBI" id="CHEBI:43474"/>
        <dbReference type="ChEBI" id="CHEBI:456216"/>
        <dbReference type="EC" id="5.6.2.4"/>
    </reaction>
</comment>
<keyword evidence="9" id="KW-0238">DNA-binding</keyword>
<dbReference type="PANTHER" id="PTHR11070:SF59">
    <property type="entry name" value="DNA 3'-5' HELICASE"/>
    <property type="match status" value="1"/>
</dbReference>
<evidence type="ECO:0000256" key="2">
    <source>
        <dbReference type="ARBA" id="ARBA00022722"/>
    </source>
</evidence>
<comment type="catalytic activity">
    <reaction evidence="12">
        <text>Couples ATP hydrolysis with the unwinding of duplex DNA by translocating in the 3'-5' direction.</text>
        <dbReference type="EC" id="5.6.2.4"/>
    </reaction>
</comment>
<comment type="caution">
    <text evidence="19">The sequence shown here is derived from an EMBL/GenBank/DDBJ whole genome shotgun (WGS) entry which is preliminary data.</text>
</comment>
<keyword evidence="5 15" id="KW-0378">Hydrolase</keyword>
<dbReference type="InterPro" id="IPR014017">
    <property type="entry name" value="DNA_helicase_UvrD-like_C"/>
</dbReference>
<feature type="binding site" evidence="15">
    <location>
        <begin position="47"/>
        <end position="54"/>
    </location>
    <ligand>
        <name>ATP</name>
        <dbReference type="ChEBI" id="CHEBI:30616"/>
    </ligand>
</feature>
<dbReference type="PANTHER" id="PTHR11070">
    <property type="entry name" value="UVRD / RECB / PCRA DNA HELICASE FAMILY MEMBER"/>
    <property type="match status" value="1"/>
</dbReference>
<gene>
    <name evidence="19" type="ORF">ACFFN1_12565</name>
</gene>
<evidence type="ECO:0000256" key="4">
    <source>
        <dbReference type="ARBA" id="ARBA00022763"/>
    </source>
</evidence>
<feature type="domain" description="UvrD-like helicase C-terminal" evidence="18">
    <location>
        <begin position="376"/>
        <end position="643"/>
    </location>
</feature>
<evidence type="ECO:0000256" key="16">
    <source>
        <dbReference type="SAM" id="MobiDB-lite"/>
    </source>
</evidence>
<dbReference type="PROSITE" id="PS51217">
    <property type="entry name" value="UVRD_HELICASE_CTER"/>
    <property type="match status" value="1"/>
</dbReference>
<keyword evidence="2" id="KW-0540">Nuclease</keyword>
<keyword evidence="3 15" id="KW-0547">Nucleotide-binding</keyword>
<dbReference type="InterPro" id="IPR027417">
    <property type="entry name" value="P-loop_NTPase"/>
</dbReference>
<dbReference type="Gene3D" id="1.10.10.160">
    <property type="match status" value="1"/>
</dbReference>
<dbReference type="InterPro" id="IPR038726">
    <property type="entry name" value="PDDEXK_AddAB-type"/>
</dbReference>
<proteinExistence type="inferred from homology"/>
<evidence type="ECO:0000256" key="1">
    <source>
        <dbReference type="ARBA" id="ARBA00009922"/>
    </source>
</evidence>
<dbReference type="InterPro" id="IPR014016">
    <property type="entry name" value="UvrD-like_ATP-bd"/>
</dbReference>
<feature type="domain" description="UvrD-like helicase ATP-binding" evidence="17">
    <location>
        <begin position="26"/>
        <end position="355"/>
    </location>
</feature>
<comment type="similarity">
    <text evidence="1">Belongs to the helicase family. UvrD subfamily.</text>
</comment>
<evidence type="ECO:0000313" key="20">
    <source>
        <dbReference type="Proteomes" id="UP001589707"/>
    </source>
</evidence>
<evidence type="ECO:0000256" key="7">
    <source>
        <dbReference type="ARBA" id="ARBA00022839"/>
    </source>
</evidence>
<keyword evidence="11" id="KW-0413">Isomerase</keyword>
<evidence type="ECO:0000259" key="17">
    <source>
        <dbReference type="PROSITE" id="PS51198"/>
    </source>
</evidence>
<evidence type="ECO:0000259" key="18">
    <source>
        <dbReference type="PROSITE" id="PS51217"/>
    </source>
</evidence>
<evidence type="ECO:0000256" key="14">
    <source>
        <dbReference type="ARBA" id="ARBA00048988"/>
    </source>
</evidence>
<keyword evidence="7" id="KW-0269">Exonuclease</keyword>
<dbReference type="RefSeq" id="WP_376841123.1">
    <property type="nucleotide sequence ID" value="NZ_JBHMAU010000073.1"/>
</dbReference>
<dbReference type="InterPro" id="IPR011604">
    <property type="entry name" value="PDDEXK-like_dom_sf"/>
</dbReference>
<evidence type="ECO:0000256" key="6">
    <source>
        <dbReference type="ARBA" id="ARBA00022806"/>
    </source>
</evidence>
<evidence type="ECO:0000313" key="19">
    <source>
        <dbReference type="EMBL" id="MFB9777220.1"/>
    </source>
</evidence>
<organism evidence="19 20">
    <name type="scientific">Brevibacterium otitidis</name>
    <dbReference type="NCBI Taxonomy" id="53364"/>
    <lineage>
        <taxon>Bacteria</taxon>
        <taxon>Bacillati</taxon>
        <taxon>Actinomycetota</taxon>
        <taxon>Actinomycetes</taxon>
        <taxon>Micrococcales</taxon>
        <taxon>Brevibacteriaceae</taxon>
        <taxon>Brevibacterium</taxon>
    </lineage>
</organism>